<name>A0A0B5J1D4_9VIRU</name>
<dbReference type="Proteomes" id="UP000202511">
    <property type="component" value="Segment"/>
</dbReference>
<dbReference type="RefSeq" id="YP_009119529.1">
    <property type="nucleotide sequence ID" value="NC_026440.1"/>
</dbReference>
<dbReference type="KEGG" id="vg:23462211"/>
<organism evidence="1 2">
    <name type="scientific">Pandoravirus inopinatum</name>
    <dbReference type="NCBI Taxonomy" id="1605721"/>
    <lineage>
        <taxon>Viruses</taxon>
        <taxon>Pandoravirus</taxon>
    </lineage>
</organism>
<evidence type="ECO:0008006" key="3">
    <source>
        <dbReference type="Google" id="ProtNLM"/>
    </source>
</evidence>
<evidence type="ECO:0000313" key="2">
    <source>
        <dbReference type="Proteomes" id="UP000202511"/>
    </source>
</evidence>
<dbReference type="EMBL" id="KP136319">
    <property type="protein sequence ID" value="AJF97294.1"/>
    <property type="molecule type" value="Genomic_DNA"/>
</dbReference>
<proteinExistence type="predicted"/>
<dbReference type="GeneID" id="23462211"/>
<evidence type="ECO:0000313" key="1">
    <source>
        <dbReference type="EMBL" id="AJF97294.1"/>
    </source>
</evidence>
<protein>
    <recommendedName>
        <fullName evidence="3">Ankyrin repeat protein</fullName>
    </recommendedName>
</protein>
<sequence>MDRPDSESGGDKQPAGAAPSLPHELWSAILDAAGAAPEDRYIQARVCRLWRSLVLARSQSRTHIPLRIGAEVCRARIARAAIARDDQRLFAWAIHESLAAPLPPTLVHKLWRRIAVHDALGCAVAMRMAGPWPLPCDRTGCQCEADPAPTIGVAPQCRARVHDSCRRVRLVLAALKHKSLAVASLLLSWHVSHPMRWVKAAAATALAGGHIGVLDLMWANGVAPYLCASAKCLDALRPSTWAQMAAEANQVASLAWIVDHLQPDDSLLGLCLISAARRGASDTVLWLCRQQHFDGFAQALVAAAATGHMSTLASMAPHVAAVRAHFEARGLCLDHCVTTTKEYNALATGKRMPLTNLLRGRPLDRQSAQPS</sequence>
<reference evidence="1 2" key="1">
    <citation type="journal article" date="2015" name="Parasitol. Res.">
        <title>Viruses in close associations with free-living amoebae.</title>
        <authorList>
            <person name="Scheid P."/>
        </authorList>
    </citation>
    <scope>NUCLEOTIDE SEQUENCE [LARGE SCALE GENOMIC DNA]</scope>
    <source>
        <strain evidence="1">KlaHel</strain>
    </source>
</reference>
<accession>A0A0B5J1D4</accession>